<organism evidence="1 2">
    <name type="scientific">Lonsdalea britannica</name>
    <dbReference type="NCBI Taxonomy" id="1082704"/>
    <lineage>
        <taxon>Bacteria</taxon>
        <taxon>Pseudomonadati</taxon>
        <taxon>Pseudomonadota</taxon>
        <taxon>Gammaproteobacteria</taxon>
        <taxon>Enterobacterales</taxon>
        <taxon>Pectobacteriaceae</taxon>
        <taxon>Lonsdalea</taxon>
    </lineage>
</organism>
<dbReference type="Gene3D" id="3.40.50.300">
    <property type="entry name" value="P-loop containing nucleotide triphosphate hydrolases"/>
    <property type="match status" value="1"/>
</dbReference>
<accession>A0AAD0SJF3</accession>
<dbReference type="KEGG" id="lbq:CKQ53_16615"/>
<dbReference type="InterPro" id="IPR050678">
    <property type="entry name" value="DNA_Partitioning_ATPase"/>
</dbReference>
<dbReference type="NCBIfam" id="TIGR03371">
    <property type="entry name" value="cellulose_yhjQ"/>
    <property type="match status" value="1"/>
</dbReference>
<proteinExistence type="predicted"/>
<keyword evidence="2" id="KW-1185">Reference proteome</keyword>
<reference evidence="1 2" key="1">
    <citation type="submission" date="2017-08" db="EMBL/GenBank/DDBJ databases">
        <title>Comparative genomics of bacteria isolated from necrotic lesions of AOD affected trees.</title>
        <authorList>
            <person name="Doonan J."/>
            <person name="Denman S."/>
            <person name="McDonald J.E."/>
        </authorList>
    </citation>
    <scope>NUCLEOTIDE SEQUENCE [LARGE SCALE GENOMIC DNA]</scope>
    <source>
        <strain evidence="1 2">477</strain>
    </source>
</reference>
<protein>
    <submittedName>
        <fullName evidence="1">Cellulose synthase operon protein YhjQ</fullName>
    </submittedName>
</protein>
<evidence type="ECO:0000313" key="2">
    <source>
        <dbReference type="Proteomes" id="UP000263881"/>
    </source>
</evidence>
<dbReference type="InterPro" id="IPR017746">
    <property type="entry name" value="Cellulose_synthase_operon_BcsQ"/>
</dbReference>
<dbReference type="AlphaFoldDB" id="A0AAD0SJF3"/>
<dbReference type="RefSeq" id="WP_085650962.1">
    <property type="nucleotide sequence ID" value="NZ_CP023009.1"/>
</dbReference>
<dbReference type="PANTHER" id="PTHR13696:SF99">
    <property type="entry name" value="COBYRINIC ACID AC-DIAMIDE SYNTHASE"/>
    <property type="match status" value="1"/>
</dbReference>
<sequence length="244" mass="27423">MPIIALQGIRGGTGTTALTSALAWALSQSGESVMALDFSPTNQLGIHFNTPVSYHDGWMRAALEDGDWRESVMRYLNGLDFIPFGRLDDAEQMHYHTASSDILQPWIDERLNALRQDYRWILLDVPAHPLPLAQNLLHAADRTLRVIAPDANCHLRLHREPIDANNLYLLNRFNVNSAVQRDLHQLWSSTLQALLPIIVHQDEAFSEALMMKQPVGEYRPSSLATEEIATLAAWLQLNVTEPTA</sequence>
<dbReference type="EMBL" id="CP023009">
    <property type="protein sequence ID" value="AXW88435.1"/>
    <property type="molecule type" value="Genomic_DNA"/>
</dbReference>
<dbReference type="SUPFAM" id="SSF52540">
    <property type="entry name" value="P-loop containing nucleoside triphosphate hydrolases"/>
    <property type="match status" value="1"/>
</dbReference>
<gene>
    <name evidence="1" type="primary">yhjQ</name>
    <name evidence="1" type="ORF">CKQ53_16615</name>
</gene>
<dbReference type="Proteomes" id="UP000263881">
    <property type="component" value="Chromosome"/>
</dbReference>
<dbReference type="InterPro" id="IPR027417">
    <property type="entry name" value="P-loop_NTPase"/>
</dbReference>
<evidence type="ECO:0000313" key="1">
    <source>
        <dbReference type="EMBL" id="AXW88435.1"/>
    </source>
</evidence>
<dbReference type="Pfam" id="PF06564">
    <property type="entry name" value="CBP_BcsQ"/>
    <property type="match status" value="1"/>
</dbReference>
<name>A0AAD0SJF3_9GAMM</name>
<dbReference type="PANTHER" id="PTHR13696">
    <property type="entry name" value="P-LOOP CONTAINING NUCLEOSIDE TRIPHOSPHATE HYDROLASE"/>
    <property type="match status" value="1"/>
</dbReference>